<name>A0A0J9V8X1_PLAVI</name>
<accession>A0A0J9V8X1</accession>
<feature type="compositionally biased region" description="Basic and acidic residues" evidence="1">
    <location>
        <begin position="202"/>
        <end position="213"/>
    </location>
</feature>
<evidence type="ECO:0000256" key="1">
    <source>
        <dbReference type="SAM" id="MobiDB-lite"/>
    </source>
</evidence>
<dbReference type="EMBL" id="KQ234178">
    <property type="protein sequence ID" value="KMZ82508.1"/>
    <property type="molecule type" value="Genomic_DNA"/>
</dbReference>
<gene>
    <name evidence="2" type="ORF">PVIIG_06335</name>
</gene>
<proteinExistence type="predicted"/>
<organism evidence="2 3">
    <name type="scientific">Plasmodium vivax India VII</name>
    <dbReference type="NCBI Taxonomy" id="1077284"/>
    <lineage>
        <taxon>Eukaryota</taxon>
        <taxon>Sar</taxon>
        <taxon>Alveolata</taxon>
        <taxon>Apicomplexa</taxon>
        <taxon>Aconoidasida</taxon>
        <taxon>Haemosporida</taxon>
        <taxon>Plasmodiidae</taxon>
        <taxon>Plasmodium</taxon>
        <taxon>Plasmodium (Plasmodium)</taxon>
    </lineage>
</organism>
<dbReference type="Proteomes" id="UP000053562">
    <property type="component" value="Unassembled WGS sequence"/>
</dbReference>
<dbReference type="AlphaFoldDB" id="A0A0J9V8X1"/>
<sequence length="398" mass="46254">MFNRNPNYPYYLKPDNILNSYPVDATTRSTYLKIYNELFRHIHDSGVMLKYNIKGCKYISYMLHKEVTSNLNYNFETFKIFHKFVEAYYKHQGSYDKLCLPNMVYIDDDMYKKMDALYRMYDAYTEFLSSNKSWKVTSCNDLKFFVTTYNEYIRGHESTSKHLNGILEDFEKVLSTTVDKHKNGCSYDYTLTPIIKFIEKTKQQPIKDNRETHPPNTTALVEKPSLPAQPEVTSLHDTSRHNEGTPIQAERLGSRESEYSRAHALETHQTEEAEEREIVRTALPDRRTLRTYSHHDPLSTLRLIPGGESSEQLTLMQESSYNLQNGLEVDQGFMANVRNTITAVLGEVDPVPVVGVSGGMEEADVDNESLIDFMENIQNFFQVFKDMEMDIFQMIDLI</sequence>
<evidence type="ECO:0000313" key="2">
    <source>
        <dbReference type="EMBL" id="KMZ82508.1"/>
    </source>
</evidence>
<protein>
    <recommendedName>
        <fullName evidence="4">Variable surface protein</fullName>
    </recommendedName>
</protein>
<evidence type="ECO:0008006" key="4">
    <source>
        <dbReference type="Google" id="ProtNLM"/>
    </source>
</evidence>
<evidence type="ECO:0000313" key="3">
    <source>
        <dbReference type="Proteomes" id="UP000053562"/>
    </source>
</evidence>
<reference evidence="2 3" key="1">
    <citation type="submission" date="2011-08" db="EMBL/GenBank/DDBJ databases">
        <title>The Genome Sequence of Plasmodium vivax India VII.</title>
        <authorList>
            <consortium name="The Broad Institute Genome Sequencing Platform"/>
            <consortium name="The Broad Institute Genome Sequencing Center for Infectious Disease"/>
            <person name="Neafsey D."/>
            <person name="Carlton J."/>
            <person name="Barnwell J."/>
            <person name="Collins W."/>
            <person name="Escalante A."/>
            <person name="Mullikin J."/>
            <person name="Saul A."/>
            <person name="Guigo R."/>
            <person name="Camara F."/>
            <person name="Young S.K."/>
            <person name="Zeng Q."/>
            <person name="Gargeya S."/>
            <person name="Fitzgerald M."/>
            <person name="Haas B."/>
            <person name="Abouelleil A."/>
            <person name="Alvarado L."/>
            <person name="Arachchi H.M."/>
            <person name="Berlin A."/>
            <person name="Brown A."/>
            <person name="Chapman S.B."/>
            <person name="Chen Z."/>
            <person name="Dunbar C."/>
            <person name="Freedman E."/>
            <person name="Gearin G."/>
            <person name="Gellesch M."/>
            <person name="Goldberg J."/>
            <person name="Griggs A."/>
            <person name="Gujja S."/>
            <person name="Heiman D."/>
            <person name="Howarth C."/>
            <person name="Larson L."/>
            <person name="Lui A."/>
            <person name="MacDonald P.J.P."/>
            <person name="Montmayeur A."/>
            <person name="Murphy C."/>
            <person name="Neiman D."/>
            <person name="Pearson M."/>
            <person name="Priest M."/>
            <person name="Roberts A."/>
            <person name="Saif S."/>
            <person name="Shea T."/>
            <person name="Shenoy N."/>
            <person name="Sisk P."/>
            <person name="Stolte C."/>
            <person name="Sykes S."/>
            <person name="Wortman J."/>
            <person name="Nusbaum C."/>
            <person name="Birren B."/>
        </authorList>
    </citation>
    <scope>NUCLEOTIDE SEQUENCE [LARGE SCALE GENOMIC DNA]</scope>
    <source>
        <strain evidence="2 3">India VII</strain>
    </source>
</reference>
<feature type="region of interest" description="Disordered" evidence="1">
    <location>
        <begin position="202"/>
        <end position="257"/>
    </location>
</feature>